<dbReference type="Proteomes" id="UP001218218">
    <property type="component" value="Unassembled WGS sequence"/>
</dbReference>
<evidence type="ECO:0000313" key="1">
    <source>
        <dbReference type="EMBL" id="KAJ7347689.1"/>
    </source>
</evidence>
<keyword evidence="2" id="KW-1185">Reference proteome</keyword>
<gene>
    <name evidence="1" type="ORF">DFH08DRAFT_646279</name>
</gene>
<proteinExistence type="predicted"/>
<organism evidence="1 2">
    <name type="scientific">Mycena albidolilacea</name>
    <dbReference type="NCBI Taxonomy" id="1033008"/>
    <lineage>
        <taxon>Eukaryota</taxon>
        <taxon>Fungi</taxon>
        <taxon>Dikarya</taxon>
        <taxon>Basidiomycota</taxon>
        <taxon>Agaricomycotina</taxon>
        <taxon>Agaricomycetes</taxon>
        <taxon>Agaricomycetidae</taxon>
        <taxon>Agaricales</taxon>
        <taxon>Marasmiineae</taxon>
        <taxon>Mycenaceae</taxon>
        <taxon>Mycena</taxon>
    </lineage>
</organism>
<sequence>MCWAEEVDLLEEEMRHIRQFLVWRAEWWKAKVDRRGLSDGPQLEGEMAYALRQAGIQAALAKDFAKEWV</sequence>
<comment type="caution">
    <text evidence="1">The sequence shown here is derived from an EMBL/GenBank/DDBJ whole genome shotgun (WGS) entry which is preliminary data.</text>
</comment>
<protein>
    <submittedName>
        <fullName evidence="1">Uncharacterized protein</fullName>
    </submittedName>
</protein>
<accession>A0AAD7ESD9</accession>
<dbReference type="AlphaFoldDB" id="A0AAD7ESD9"/>
<name>A0AAD7ESD9_9AGAR</name>
<evidence type="ECO:0000313" key="2">
    <source>
        <dbReference type="Proteomes" id="UP001218218"/>
    </source>
</evidence>
<dbReference type="EMBL" id="JARIHO010000018">
    <property type="protein sequence ID" value="KAJ7347689.1"/>
    <property type="molecule type" value="Genomic_DNA"/>
</dbReference>
<feature type="non-terminal residue" evidence="1">
    <location>
        <position position="69"/>
    </location>
</feature>
<reference evidence="1" key="1">
    <citation type="submission" date="2023-03" db="EMBL/GenBank/DDBJ databases">
        <title>Massive genome expansion in bonnet fungi (Mycena s.s.) driven by repeated elements and novel gene families across ecological guilds.</title>
        <authorList>
            <consortium name="Lawrence Berkeley National Laboratory"/>
            <person name="Harder C.B."/>
            <person name="Miyauchi S."/>
            <person name="Viragh M."/>
            <person name="Kuo A."/>
            <person name="Thoen E."/>
            <person name="Andreopoulos B."/>
            <person name="Lu D."/>
            <person name="Skrede I."/>
            <person name="Drula E."/>
            <person name="Henrissat B."/>
            <person name="Morin E."/>
            <person name="Kohler A."/>
            <person name="Barry K."/>
            <person name="LaButti K."/>
            <person name="Morin E."/>
            <person name="Salamov A."/>
            <person name="Lipzen A."/>
            <person name="Mereny Z."/>
            <person name="Hegedus B."/>
            <person name="Baldrian P."/>
            <person name="Stursova M."/>
            <person name="Weitz H."/>
            <person name="Taylor A."/>
            <person name="Grigoriev I.V."/>
            <person name="Nagy L.G."/>
            <person name="Martin F."/>
            <person name="Kauserud H."/>
        </authorList>
    </citation>
    <scope>NUCLEOTIDE SEQUENCE</scope>
    <source>
        <strain evidence="1">CBHHK002</strain>
    </source>
</reference>